<dbReference type="GO" id="GO:0006811">
    <property type="term" value="P:monoatomic ion transport"/>
    <property type="evidence" value="ECO:0007669"/>
    <property type="project" value="UniProtKB-KW"/>
</dbReference>
<dbReference type="PANTHER" id="PTHR43298">
    <property type="entry name" value="MULTIDRUG RESISTANCE PROTEIN NORM-RELATED"/>
    <property type="match status" value="1"/>
</dbReference>
<organism evidence="11 12">
    <name type="scientific">Candidatus Thiodictyon syntrophicum</name>
    <dbReference type="NCBI Taxonomy" id="1166950"/>
    <lineage>
        <taxon>Bacteria</taxon>
        <taxon>Pseudomonadati</taxon>
        <taxon>Pseudomonadota</taxon>
        <taxon>Gammaproteobacteria</taxon>
        <taxon>Chromatiales</taxon>
        <taxon>Chromatiaceae</taxon>
        <taxon>Thiodictyon</taxon>
    </lineage>
</organism>
<feature type="transmembrane region" description="Helical" evidence="10">
    <location>
        <begin position="209"/>
        <end position="230"/>
    </location>
</feature>
<evidence type="ECO:0000256" key="3">
    <source>
        <dbReference type="ARBA" id="ARBA00022449"/>
    </source>
</evidence>
<dbReference type="PANTHER" id="PTHR43298:SF2">
    <property type="entry name" value="FMN_FAD EXPORTER YEEO-RELATED"/>
    <property type="match status" value="1"/>
</dbReference>
<feature type="transmembrane region" description="Helical" evidence="10">
    <location>
        <begin position="368"/>
        <end position="388"/>
    </location>
</feature>
<feature type="transmembrane region" description="Helical" evidence="10">
    <location>
        <begin position="32"/>
        <end position="52"/>
    </location>
</feature>
<feature type="transmembrane region" description="Helical" evidence="10">
    <location>
        <begin position="299"/>
        <end position="322"/>
    </location>
</feature>
<dbReference type="RefSeq" id="WP_100919766.1">
    <property type="nucleotide sequence ID" value="NZ_CP020370.1"/>
</dbReference>
<evidence type="ECO:0000256" key="8">
    <source>
        <dbReference type="ARBA" id="ARBA00023136"/>
    </source>
</evidence>
<dbReference type="PIRSF" id="PIRSF006603">
    <property type="entry name" value="DinF"/>
    <property type="match status" value="1"/>
</dbReference>
<dbReference type="InterPro" id="IPR048279">
    <property type="entry name" value="MdtK-like"/>
</dbReference>
<evidence type="ECO:0000256" key="10">
    <source>
        <dbReference type="SAM" id="Phobius"/>
    </source>
</evidence>
<name>A0A2K8U8Y7_9GAMM</name>
<dbReference type="KEGG" id="tsy:THSYN_14405"/>
<evidence type="ECO:0000256" key="9">
    <source>
        <dbReference type="ARBA" id="ARBA00031636"/>
    </source>
</evidence>
<keyword evidence="2" id="KW-0813">Transport</keyword>
<protein>
    <recommendedName>
        <fullName evidence="9">Multidrug-efflux transporter</fullName>
    </recommendedName>
</protein>
<feature type="transmembrane region" description="Helical" evidence="10">
    <location>
        <begin position="442"/>
        <end position="466"/>
    </location>
</feature>
<keyword evidence="5 10" id="KW-0812">Transmembrane</keyword>
<dbReference type="GO" id="GO:0005886">
    <property type="term" value="C:plasma membrane"/>
    <property type="evidence" value="ECO:0007669"/>
    <property type="project" value="UniProtKB-SubCell"/>
</dbReference>
<keyword evidence="3" id="KW-0050">Antiport</keyword>
<evidence type="ECO:0000256" key="1">
    <source>
        <dbReference type="ARBA" id="ARBA00004429"/>
    </source>
</evidence>
<keyword evidence="8 10" id="KW-0472">Membrane</keyword>
<evidence type="ECO:0000256" key="6">
    <source>
        <dbReference type="ARBA" id="ARBA00022989"/>
    </source>
</evidence>
<evidence type="ECO:0000256" key="2">
    <source>
        <dbReference type="ARBA" id="ARBA00022448"/>
    </source>
</evidence>
<feature type="transmembrane region" description="Helical" evidence="10">
    <location>
        <begin position="251"/>
        <end position="279"/>
    </location>
</feature>
<dbReference type="InterPro" id="IPR050222">
    <property type="entry name" value="MATE_MdtK"/>
</dbReference>
<proteinExistence type="predicted"/>
<evidence type="ECO:0000256" key="5">
    <source>
        <dbReference type="ARBA" id="ARBA00022692"/>
    </source>
</evidence>
<accession>A0A2K8U8Y7</accession>
<evidence type="ECO:0000256" key="7">
    <source>
        <dbReference type="ARBA" id="ARBA00023065"/>
    </source>
</evidence>
<dbReference type="Proteomes" id="UP000232638">
    <property type="component" value="Chromosome"/>
</dbReference>
<evidence type="ECO:0000256" key="4">
    <source>
        <dbReference type="ARBA" id="ARBA00022475"/>
    </source>
</evidence>
<keyword evidence="6 10" id="KW-1133">Transmembrane helix</keyword>
<feature type="transmembrane region" description="Helical" evidence="10">
    <location>
        <begin position="156"/>
        <end position="175"/>
    </location>
</feature>
<evidence type="ECO:0000313" key="11">
    <source>
        <dbReference type="EMBL" id="AUB82015.1"/>
    </source>
</evidence>
<dbReference type="GO" id="GO:0042910">
    <property type="term" value="F:xenobiotic transmembrane transporter activity"/>
    <property type="evidence" value="ECO:0007669"/>
    <property type="project" value="InterPro"/>
</dbReference>
<feature type="transmembrane region" description="Helical" evidence="10">
    <location>
        <begin position="72"/>
        <end position="94"/>
    </location>
</feature>
<dbReference type="Pfam" id="PF01554">
    <property type="entry name" value="MatE"/>
    <property type="match status" value="2"/>
</dbReference>
<reference evidence="11 12" key="1">
    <citation type="submission" date="2017-03" db="EMBL/GenBank/DDBJ databases">
        <title>Complete genome sequence of Candidatus 'Thiodictyon syntrophicum' sp. nov. strain Cad16T, a photolithoautotroph purple sulfur bacterium isolated from an alpine meromictic lake.</title>
        <authorList>
            <person name="Luedin S.M."/>
            <person name="Pothier J.F."/>
            <person name="Danza F."/>
            <person name="Storelli N."/>
            <person name="Wittwer M."/>
            <person name="Tonolla M."/>
        </authorList>
    </citation>
    <scope>NUCLEOTIDE SEQUENCE [LARGE SCALE GENOMIC DNA]</scope>
    <source>
        <strain evidence="11 12">Cad16T</strain>
    </source>
</reference>
<dbReference type="NCBIfam" id="TIGR00797">
    <property type="entry name" value="matE"/>
    <property type="match status" value="1"/>
</dbReference>
<comment type="subcellular location">
    <subcellularLocation>
        <location evidence="1">Cell inner membrane</location>
        <topology evidence="1">Multi-pass membrane protein</topology>
    </subcellularLocation>
</comment>
<dbReference type="OrthoDB" id="9789527at2"/>
<keyword evidence="4" id="KW-1003">Cell membrane</keyword>
<evidence type="ECO:0000313" key="12">
    <source>
        <dbReference type="Proteomes" id="UP000232638"/>
    </source>
</evidence>
<feature type="transmembrane region" description="Helical" evidence="10">
    <location>
        <begin position="182"/>
        <end position="203"/>
    </location>
</feature>
<dbReference type="InterPro" id="IPR002528">
    <property type="entry name" value="MATE_fam"/>
</dbReference>
<dbReference type="GO" id="GO:0015297">
    <property type="term" value="F:antiporter activity"/>
    <property type="evidence" value="ECO:0007669"/>
    <property type="project" value="UniProtKB-KW"/>
</dbReference>
<dbReference type="CDD" id="cd13133">
    <property type="entry name" value="MATE_like_7"/>
    <property type="match status" value="1"/>
</dbReference>
<sequence length="479" mass="50258">MDPTPPDLPALPRPLPALRHDSARRRRVDLRAVVALAAPLFLNSGIQAVLNLTDTWFLGRISTDAIAAVGGVYWFVIVLILLFGGVAIAVQTLVAQAYGAGDRLGVAQTVWSGLWVVLATSPLFVLAGLAGGWLLAPVQLPPAVETLALDFWFPRVAGAMGGVALWCITSFFNGIGRTGVTLALMVLVGVTNAVLNQVLALGLGFGVAGVAWATTTAQVVGFIAGLWIFLGPRVRREFASHRCWRPRWVPMGRALALGLPMGLLPAADLIATGCFQLMMVELGSVAGAATQITIMMTSIAYMPAIGIASAGTTLVAQSIGAGDRDWARRVGNTAIGLTVAYMGLISLVLALAGPWSMPLFVNPADADAAAVVQTAALLIWLGAAYQVFDGLNLGCGFALRGAGDVRVPALLTVLLSWLGFLPLVHMLAFAPGAGWVPGLPQFGLGALGGWIGLLAYVAVLGSMMAWRWRSGAWRRIELR</sequence>
<feature type="transmembrane region" description="Helical" evidence="10">
    <location>
        <begin position="114"/>
        <end position="136"/>
    </location>
</feature>
<dbReference type="AlphaFoldDB" id="A0A2K8U8Y7"/>
<dbReference type="EMBL" id="CP020370">
    <property type="protein sequence ID" value="AUB82015.1"/>
    <property type="molecule type" value="Genomic_DNA"/>
</dbReference>
<feature type="transmembrane region" description="Helical" evidence="10">
    <location>
        <begin position="409"/>
        <end position="430"/>
    </location>
</feature>
<gene>
    <name evidence="11" type="ORF">THSYN_14405</name>
</gene>
<keyword evidence="12" id="KW-1185">Reference proteome</keyword>
<keyword evidence="7" id="KW-0406">Ion transport</keyword>
<feature type="transmembrane region" description="Helical" evidence="10">
    <location>
        <begin position="334"/>
        <end position="356"/>
    </location>
</feature>